<sequence>MKAKIDNKVLEVEVIMMNYNETSAEVVIKEGNHTGCYAIVRHEDLIKDSVPVKAVKSKLSFDQCDIDYRRTTNMFMGEYIYGWKAIFRGHLLASERTKAECKKIARGELRRLVDQGEIRNVLP</sequence>
<evidence type="ECO:0000313" key="1">
    <source>
        <dbReference type="EMBL" id="PPK82035.1"/>
    </source>
</evidence>
<comment type="caution">
    <text evidence="1">The sequence shown here is derived from an EMBL/GenBank/DDBJ whole genome shotgun (WGS) entry which is preliminary data.</text>
</comment>
<reference evidence="1 2" key="1">
    <citation type="submission" date="2018-02" db="EMBL/GenBank/DDBJ databases">
        <title>Genomic Encyclopedia of Archaeal and Bacterial Type Strains, Phase II (KMG-II): from individual species to whole genera.</title>
        <authorList>
            <person name="Goeker M."/>
        </authorList>
    </citation>
    <scope>NUCLEOTIDE SEQUENCE [LARGE SCALE GENOMIC DNA]</scope>
    <source>
        <strain evidence="1 2">DSM 3808</strain>
    </source>
</reference>
<evidence type="ECO:0000313" key="2">
    <source>
        <dbReference type="Proteomes" id="UP000237749"/>
    </source>
</evidence>
<name>A0A2S6HVY5_9FIRM</name>
<protein>
    <submittedName>
        <fullName evidence="1">Uncharacterized protein</fullName>
    </submittedName>
</protein>
<keyword evidence="2" id="KW-1185">Reference proteome</keyword>
<accession>A0A2S6HVY5</accession>
<gene>
    <name evidence="1" type="ORF">BXY41_103247</name>
</gene>
<dbReference type="Proteomes" id="UP000237749">
    <property type="component" value="Unassembled WGS sequence"/>
</dbReference>
<dbReference type="EMBL" id="PTJA01000003">
    <property type="protein sequence ID" value="PPK82035.1"/>
    <property type="molecule type" value="Genomic_DNA"/>
</dbReference>
<proteinExistence type="predicted"/>
<organism evidence="1 2">
    <name type="scientific">Lacrimispora xylanisolvens</name>
    <dbReference type="NCBI Taxonomy" id="384636"/>
    <lineage>
        <taxon>Bacteria</taxon>
        <taxon>Bacillati</taxon>
        <taxon>Bacillota</taxon>
        <taxon>Clostridia</taxon>
        <taxon>Lachnospirales</taxon>
        <taxon>Lachnospiraceae</taxon>
        <taxon>Lacrimispora</taxon>
    </lineage>
</organism>
<dbReference type="RefSeq" id="WP_104436091.1">
    <property type="nucleotide sequence ID" value="NZ_PTJA01000003.1"/>
</dbReference>
<dbReference type="AlphaFoldDB" id="A0A2S6HVY5"/>